<dbReference type="STRING" id="1133569.FD21_GL002054"/>
<dbReference type="PATRIC" id="fig|1133569.4.peg.2217"/>
<dbReference type="Gene3D" id="3.40.50.720">
    <property type="entry name" value="NAD(P)-binding Rossmann-like Domain"/>
    <property type="match status" value="1"/>
</dbReference>
<keyword evidence="6" id="KW-1185">Reference proteome</keyword>
<keyword evidence="2" id="KW-0560">Oxidoreductase</keyword>
<gene>
    <name evidence="5" type="ORF">FD21_GL002054</name>
</gene>
<feature type="domain" description="Gfo/Idh/MocA-like oxidoreductase N-terminal" evidence="3">
    <location>
        <begin position="5"/>
        <end position="122"/>
    </location>
</feature>
<dbReference type="AlphaFoldDB" id="A0A0R2C0B5"/>
<dbReference type="RefSeq" id="WP_010580250.1">
    <property type="nucleotide sequence ID" value="NZ_AHYZ01000063.1"/>
</dbReference>
<organism evidence="5 6">
    <name type="scientific">Liquorilactobacillus vini DSM 20605</name>
    <dbReference type="NCBI Taxonomy" id="1133569"/>
    <lineage>
        <taxon>Bacteria</taxon>
        <taxon>Bacillati</taxon>
        <taxon>Bacillota</taxon>
        <taxon>Bacilli</taxon>
        <taxon>Lactobacillales</taxon>
        <taxon>Lactobacillaceae</taxon>
        <taxon>Liquorilactobacillus</taxon>
    </lineage>
</organism>
<dbReference type="PANTHER" id="PTHR22604">
    <property type="entry name" value="OXIDOREDUCTASES"/>
    <property type="match status" value="1"/>
</dbReference>
<accession>A0A0R2C0B5</accession>
<evidence type="ECO:0000259" key="4">
    <source>
        <dbReference type="Pfam" id="PF22725"/>
    </source>
</evidence>
<dbReference type="SUPFAM" id="SSF55347">
    <property type="entry name" value="Glyceraldehyde-3-phosphate dehydrogenase-like, C-terminal domain"/>
    <property type="match status" value="1"/>
</dbReference>
<name>A0A0R2C0B5_9LACO</name>
<dbReference type="EMBL" id="AYYX01000083">
    <property type="protein sequence ID" value="KRM84306.1"/>
    <property type="molecule type" value="Genomic_DNA"/>
</dbReference>
<dbReference type="InterPro" id="IPR036291">
    <property type="entry name" value="NAD(P)-bd_dom_sf"/>
</dbReference>
<evidence type="ECO:0000256" key="2">
    <source>
        <dbReference type="ARBA" id="ARBA00023002"/>
    </source>
</evidence>
<dbReference type="OrthoDB" id="9815825at2"/>
<sequence>MKKYNWSIIGSGWIAGEMADALQAVNGEIYAASARNQTKLKQFAQAKGIKKVFADPLDMINDPQTDVVYIATPHITHYQFIKAALAAGKHVFCEKAITINDQQFNEVAELAHQKHLLLTEGFTLFHMPIYQQVQALIKSGQLGKIKMVQVNFGSLKTYDPHNRFFDPQLAGGALLDIGGYATAFARLFLSQQPNNLLTTVDFAESGVDEQSGIILKNSAGQLAVISLSFRAKQPKRGVVSGTQGFLEINNFPRATTAQVTYTADAHQQQQQTITAGDEQRALEYEVEDFQRYLTQGHDDGQLALSHDIAQILTNIRTAWGLKFPGE</sequence>
<evidence type="ECO:0000256" key="1">
    <source>
        <dbReference type="ARBA" id="ARBA00010928"/>
    </source>
</evidence>
<dbReference type="GO" id="GO:0016491">
    <property type="term" value="F:oxidoreductase activity"/>
    <property type="evidence" value="ECO:0007669"/>
    <property type="project" value="UniProtKB-KW"/>
</dbReference>
<protein>
    <submittedName>
        <fullName evidence="5">Dehydrogenase related protein</fullName>
    </submittedName>
</protein>
<dbReference type="PANTHER" id="PTHR22604:SF105">
    <property type="entry name" value="TRANS-1,2-DIHYDROBENZENE-1,2-DIOL DEHYDROGENASE"/>
    <property type="match status" value="1"/>
</dbReference>
<dbReference type="InterPro" id="IPR000683">
    <property type="entry name" value="Gfo/Idh/MocA-like_OxRdtase_N"/>
</dbReference>
<dbReference type="Pfam" id="PF01408">
    <property type="entry name" value="GFO_IDH_MocA"/>
    <property type="match status" value="1"/>
</dbReference>
<evidence type="ECO:0000313" key="6">
    <source>
        <dbReference type="Proteomes" id="UP000051576"/>
    </source>
</evidence>
<feature type="domain" description="GFO/IDH/MocA-like oxidoreductase" evidence="4">
    <location>
        <begin position="130"/>
        <end position="246"/>
    </location>
</feature>
<evidence type="ECO:0000313" key="5">
    <source>
        <dbReference type="EMBL" id="KRM84306.1"/>
    </source>
</evidence>
<reference evidence="5 6" key="1">
    <citation type="journal article" date="2015" name="Genome Announc.">
        <title>Expanding the biotechnology potential of lactobacilli through comparative genomics of 213 strains and associated genera.</title>
        <authorList>
            <person name="Sun Z."/>
            <person name="Harris H.M."/>
            <person name="McCann A."/>
            <person name="Guo C."/>
            <person name="Argimon S."/>
            <person name="Zhang W."/>
            <person name="Yang X."/>
            <person name="Jeffery I.B."/>
            <person name="Cooney J.C."/>
            <person name="Kagawa T.F."/>
            <person name="Liu W."/>
            <person name="Song Y."/>
            <person name="Salvetti E."/>
            <person name="Wrobel A."/>
            <person name="Rasinkangas P."/>
            <person name="Parkhill J."/>
            <person name="Rea M.C."/>
            <person name="O'Sullivan O."/>
            <person name="Ritari J."/>
            <person name="Douillard F.P."/>
            <person name="Paul Ross R."/>
            <person name="Yang R."/>
            <person name="Briner A.E."/>
            <person name="Felis G.E."/>
            <person name="de Vos W.M."/>
            <person name="Barrangou R."/>
            <person name="Klaenhammer T.R."/>
            <person name="Caufield P.W."/>
            <person name="Cui Y."/>
            <person name="Zhang H."/>
            <person name="O'Toole P.W."/>
        </authorList>
    </citation>
    <scope>NUCLEOTIDE SEQUENCE [LARGE SCALE GENOMIC DNA]</scope>
    <source>
        <strain evidence="5 6">DSM 20605</strain>
    </source>
</reference>
<dbReference type="Gene3D" id="3.30.360.10">
    <property type="entry name" value="Dihydrodipicolinate Reductase, domain 2"/>
    <property type="match status" value="1"/>
</dbReference>
<evidence type="ECO:0000259" key="3">
    <source>
        <dbReference type="Pfam" id="PF01408"/>
    </source>
</evidence>
<comment type="similarity">
    <text evidence="1">Belongs to the Gfo/Idh/MocA family.</text>
</comment>
<proteinExistence type="inferred from homology"/>
<dbReference type="InterPro" id="IPR050984">
    <property type="entry name" value="Gfo/Idh/MocA_domain"/>
</dbReference>
<dbReference type="SUPFAM" id="SSF51735">
    <property type="entry name" value="NAD(P)-binding Rossmann-fold domains"/>
    <property type="match status" value="1"/>
</dbReference>
<dbReference type="InterPro" id="IPR055170">
    <property type="entry name" value="GFO_IDH_MocA-like_dom"/>
</dbReference>
<dbReference type="Pfam" id="PF22725">
    <property type="entry name" value="GFO_IDH_MocA_C3"/>
    <property type="match status" value="1"/>
</dbReference>
<comment type="caution">
    <text evidence="5">The sequence shown here is derived from an EMBL/GenBank/DDBJ whole genome shotgun (WGS) entry which is preliminary data.</text>
</comment>
<dbReference type="eggNOG" id="COG0673">
    <property type="taxonomic scope" value="Bacteria"/>
</dbReference>
<dbReference type="GO" id="GO:0000166">
    <property type="term" value="F:nucleotide binding"/>
    <property type="evidence" value="ECO:0007669"/>
    <property type="project" value="InterPro"/>
</dbReference>
<dbReference type="Proteomes" id="UP000051576">
    <property type="component" value="Unassembled WGS sequence"/>
</dbReference>